<reference evidence="3" key="1">
    <citation type="journal article" date="2019" name="Gigascience">
        <title>De novo genome assembly of the endangered Acer yangbiense, a plant species with extremely small populations endemic to Yunnan Province, China.</title>
        <authorList>
            <person name="Yang J."/>
            <person name="Wariss H.M."/>
            <person name="Tao L."/>
            <person name="Zhang R."/>
            <person name="Yun Q."/>
            <person name="Hollingsworth P."/>
            <person name="Dao Z."/>
            <person name="Luo G."/>
            <person name="Guo H."/>
            <person name="Ma Y."/>
            <person name="Sun W."/>
        </authorList>
    </citation>
    <scope>NUCLEOTIDE SEQUENCE [LARGE SCALE GENOMIC DNA]</scope>
    <source>
        <strain evidence="3">cv. br00</strain>
    </source>
</reference>
<keyword evidence="1" id="KW-0472">Membrane</keyword>
<dbReference type="EMBL" id="VDCV01000002">
    <property type="protein sequence ID" value="KAB5569249.1"/>
    <property type="molecule type" value="Genomic_DNA"/>
</dbReference>
<dbReference type="Proteomes" id="UP000326939">
    <property type="component" value="Chromosome 2"/>
</dbReference>
<protein>
    <submittedName>
        <fullName evidence="2">Uncharacterized protein</fullName>
    </submittedName>
</protein>
<evidence type="ECO:0000256" key="1">
    <source>
        <dbReference type="SAM" id="Phobius"/>
    </source>
</evidence>
<sequence>MRRRRQILVDVFVGNLMFPCFSSFNEAVAKHINSNHQVWEFPFSVTFIIDLFVLSSTTVTLKVPMHICYELEQLTGFISLLHLLYLL</sequence>
<gene>
    <name evidence="2" type="ORF">DKX38_003042</name>
</gene>
<keyword evidence="1" id="KW-1133">Transmembrane helix</keyword>
<organism evidence="2 3">
    <name type="scientific">Salix brachista</name>
    <dbReference type="NCBI Taxonomy" id="2182728"/>
    <lineage>
        <taxon>Eukaryota</taxon>
        <taxon>Viridiplantae</taxon>
        <taxon>Streptophyta</taxon>
        <taxon>Embryophyta</taxon>
        <taxon>Tracheophyta</taxon>
        <taxon>Spermatophyta</taxon>
        <taxon>Magnoliopsida</taxon>
        <taxon>eudicotyledons</taxon>
        <taxon>Gunneridae</taxon>
        <taxon>Pentapetalae</taxon>
        <taxon>rosids</taxon>
        <taxon>fabids</taxon>
        <taxon>Malpighiales</taxon>
        <taxon>Salicaceae</taxon>
        <taxon>Saliceae</taxon>
        <taxon>Salix</taxon>
    </lineage>
</organism>
<keyword evidence="3" id="KW-1185">Reference proteome</keyword>
<feature type="transmembrane region" description="Helical" evidence="1">
    <location>
        <begin position="7"/>
        <end position="29"/>
    </location>
</feature>
<keyword evidence="1" id="KW-0812">Transmembrane</keyword>
<dbReference type="AlphaFoldDB" id="A0A5N5NPW6"/>
<evidence type="ECO:0000313" key="2">
    <source>
        <dbReference type="EMBL" id="KAB5569249.1"/>
    </source>
</evidence>
<name>A0A5N5NPW6_9ROSI</name>
<proteinExistence type="predicted"/>
<feature type="transmembrane region" description="Helical" evidence="1">
    <location>
        <begin position="41"/>
        <end position="61"/>
    </location>
</feature>
<evidence type="ECO:0000313" key="3">
    <source>
        <dbReference type="Proteomes" id="UP000326939"/>
    </source>
</evidence>
<comment type="caution">
    <text evidence="2">The sequence shown here is derived from an EMBL/GenBank/DDBJ whole genome shotgun (WGS) entry which is preliminary data.</text>
</comment>
<accession>A0A5N5NPW6</accession>